<feature type="transmembrane region" description="Helical" evidence="5">
    <location>
        <begin position="85"/>
        <end position="108"/>
    </location>
</feature>
<evidence type="ECO:0000313" key="7">
    <source>
        <dbReference type="Proteomes" id="UP000269721"/>
    </source>
</evidence>
<accession>A0A4P9VYK5</accession>
<dbReference type="GO" id="GO:0016020">
    <property type="term" value="C:membrane"/>
    <property type="evidence" value="ECO:0007669"/>
    <property type="project" value="UniProtKB-SubCell"/>
</dbReference>
<keyword evidence="2 5" id="KW-0812">Transmembrane</keyword>
<proteinExistence type="predicted"/>
<dbReference type="AlphaFoldDB" id="A0A4P9VYK5"/>
<comment type="subcellular location">
    <subcellularLocation>
        <location evidence="1">Membrane</location>
        <topology evidence="1">Multi-pass membrane protein</topology>
    </subcellularLocation>
</comment>
<dbReference type="EMBL" id="ML000200">
    <property type="protein sequence ID" value="RKO84352.1"/>
    <property type="molecule type" value="Genomic_DNA"/>
</dbReference>
<feature type="transmembrane region" description="Helical" evidence="5">
    <location>
        <begin position="114"/>
        <end position="134"/>
    </location>
</feature>
<sequence>MTSPFASFGSTFFEVPPNTFSFDTLKSTLSAPVRRHVQQVYTQMAAMLVVIPFVGGGLLSSIAAVGLAVIFALTPATPKNYNTRLSLLYGFALAKGLSLGPLIGAFLFYNPSTLLTALVATSVLFSCFSASVLVAPSRERLYVSGFLSSAISVGSVLAIIGWFVRSEFMMMMQLYV</sequence>
<keyword evidence="7" id="KW-1185">Reference proteome</keyword>
<evidence type="ECO:0000256" key="2">
    <source>
        <dbReference type="ARBA" id="ARBA00022692"/>
    </source>
</evidence>
<dbReference type="InterPro" id="IPR006214">
    <property type="entry name" value="Bax_inhibitor_1-related"/>
</dbReference>
<evidence type="ECO:0000256" key="1">
    <source>
        <dbReference type="ARBA" id="ARBA00004141"/>
    </source>
</evidence>
<feature type="non-terminal residue" evidence="6">
    <location>
        <position position="176"/>
    </location>
</feature>
<dbReference type="Pfam" id="PF01027">
    <property type="entry name" value="Bax1-I"/>
    <property type="match status" value="1"/>
</dbReference>
<evidence type="ECO:0000256" key="5">
    <source>
        <dbReference type="SAM" id="Phobius"/>
    </source>
</evidence>
<evidence type="ECO:0000256" key="4">
    <source>
        <dbReference type="ARBA" id="ARBA00023136"/>
    </source>
</evidence>
<reference evidence="7" key="1">
    <citation type="journal article" date="2018" name="Nat. Microbiol.">
        <title>Leveraging single-cell genomics to expand the fungal tree of life.</title>
        <authorList>
            <person name="Ahrendt S.R."/>
            <person name="Quandt C.A."/>
            <person name="Ciobanu D."/>
            <person name="Clum A."/>
            <person name="Salamov A."/>
            <person name="Andreopoulos B."/>
            <person name="Cheng J.F."/>
            <person name="Woyke T."/>
            <person name="Pelin A."/>
            <person name="Henrissat B."/>
            <person name="Reynolds N.K."/>
            <person name="Benny G.L."/>
            <person name="Smith M.E."/>
            <person name="James T.Y."/>
            <person name="Grigoriev I.V."/>
        </authorList>
    </citation>
    <scope>NUCLEOTIDE SEQUENCE [LARGE SCALE GENOMIC DNA]</scope>
</reference>
<name>A0A4P9VYK5_9FUNG</name>
<dbReference type="Proteomes" id="UP000269721">
    <property type="component" value="Unassembled WGS sequence"/>
</dbReference>
<gene>
    <name evidence="6" type="ORF">BDK51DRAFT_33597</name>
</gene>
<protein>
    <submittedName>
        <fullName evidence="6">Uncharacterized protein</fullName>
    </submittedName>
</protein>
<feature type="transmembrane region" description="Helical" evidence="5">
    <location>
        <begin position="141"/>
        <end position="164"/>
    </location>
</feature>
<feature type="transmembrane region" description="Helical" evidence="5">
    <location>
        <begin position="45"/>
        <end position="73"/>
    </location>
</feature>
<evidence type="ECO:0000256" key="3">
    <source>
        <dbReference type="ARBA" id="ARBA00022989"/>
    </source>
</evidence>
<dbReference type="OrthoDB" id="1277691at2759"/>
<organism evidence="6 7">
    <name type="scientific">Blyttiomyces helicus</name>
    <dbReference type="NCBI Taxonomy" id="388810"/>
    <lineage>
        <taxon>Eukaryota</taxon>
        <taxon>Fungi</taxon>
        <taxon>Fungi incertae sedis</taxon>
        <taxon>Chytridiomycota</taxon>
        <taxon>Chytridiomycota incertae sedis</taxon>
        <taxon>Chytridiomycetes</taxon>
        <taxon>Chytridiomycetes incertae sedis</taxon>
        <taxon>Blyttiomyces</taxon>
    </lineage>
</organism>
<keyword evidence="3 5" id="KW-1133">Transmembrane helix</keyword>
<evidence type="ECO:0000313" key="6">
    <source>
        <dbReference type="EMBL" id="RKO84352.1"/>
    </source>
</evidence>
<keyword evidence="4 5" id="KW-0472">Membrane</keyword>